<dbReference type="SUPFAM" id="SSF53850">
    <property type="entry name" value="Periplasmic binding protein-like II"/>
    <property type="match status" value="1"/>
</dbReference>
<dbReference type="InterPro" id="IPR050490">
    <property type="entry name" value="Bact_solute-bd_prot1"/>
</dbReference>
<dbReference type="CDD" id="cd14748">
    <property type="entry name" value="PBP2_UgpB"/>
    <property type="match status" value="1"/>
</dbReference>
<dbReference type="PANTHER" id="PTHR43649">
    <property type="entry name" value="ARABINOSE-BINDING PROTEIN-RELATED"/>
    <property type="match status" value="1"/>
</dbReference>
<name>A0ABP3DZ12_9ACTN</name>
<comment type="caution">
    <text evidence="1">The sequence shown here is derived from an EMBL/GenBank/DDBJ whole genome shotgun (WGS) entry which is preliminary data.</text>
</comment>
<gene>
    <name evidence="1" type="ORF">GCM10009539_34800</name>
</gene>
<evidence type="ECO:0000313" key="1">
    <source>
        <dbReference type="EMBL" id="GAA0246474.1"/>
    </source>
</evidence>
<evidence type="ECO:0000313" key="2">
    <source>
        <dbReference type="Proteomes" id="UP001500967"/>
    </source>
</evidence>
<proteinExistence type="predicted"/>
<keyword evidence="2" id="KW-1185">Reference proteome</keyword>
<accession>A0ABP3DZ12</accession>
<reference evidence="2" key="1">
    <citation type="journal article" date="2019" name="Int. J. Syst. Evol. Microbiol.">
        <title>The Global Catalogue of Microorganisms (GCM) 10K type strain sequencing project: providing services to taxonomists for standard genome sequencing and annotation.</title>
        <authorList>
            <consortium name="The Broad Institute Genomics Platform"/>
            <consortium name="The Broad Institute Genome Sequencing Center for Infectious Disease"/>
            <person name="Wu L."/>
            <person name="Ma J."/>
        </authorList>
    </citation>
    <scope>NUCLEOTIDE SEQUENCE [LARGE SCALE GENOMIC DNA]</scope>
    <source>
        <strain evidence="2">JCM 10425</strain>
    </source>
</reference>
<dbReference type="Proteomes" id="UP001500967">
    <property type="component" value="Unassembled WGS sequence"/>
</dbReference>
<dbReference type="PANTHER" id="PTHR43649:SF30">
    <property type="entry name" value="ABC TRANSPORTER SUBSTRATE-BINDING PROTEIN"/>
    <property type="match status" value="1"/>
</dbReference>
<sequence length="433" mass="46808">MVVGVATAVSAAVLLSACNGSISTSDRKDAAAGYDKNADVTLTWWTGQTPEAQKTADQLAQQYHQLHPNVTIKTSPGAGTADELLPKITAGYKNGSYPDISYAYGSWAGQLADGGHTQDLTDYVGRPDFGWEDFPGAAQRTATVNGIVIGVPALVDNLALIYNKKIFSAAGVQPPTDNWTWDQFRSAAKKLTDPENGIYGTAYSVAGGEDTTWHLWPLLWQRGGAILSGKKPVFNSAEGVAALETLRAIAVDDKSMYLDQTDEKYSALFRQGKVGMIMSGPWELLELAQTDVSYGVVQLPGFKGDHQTVSGPDLWALFDHDDADRAGASREFVKWLTSKDIDAKWNLAIGNLPVRDIEQFTPQFFAYTQEYPGGKEFFQNLENARQSRPTVSGYDEMSRNVGEAIASVLLGRAKPQQALDLAAEKSKAPLSGG</sequence>
<dbReference type="InterPro" id="IPR006059">
    <property type="entry name" value="SBP"/>
</dbReference>
<dbReference type="EMBL" id="BAAAGX010000014">
    <property type="protein sequence ID" value="GAA0246474.1"/>
    <property type="molecule type" value="Genomic_DNA"/>
</dbReference>
<organism evidence="1 2">
    <name type="scientific">Cryptosporangium japonicum</name>
    <dbReference type="NCBI Taxonomy" id="80872"/>
    <lineage>
        <taxon>Bacteria</taxon>
        <taxon>Bacillati</taxon>
        <taxon>Actinomycetota</taxon>
        <taxon>Actinomycetes</taxon>
        <taxon>Cryptosporangiales</taxon>
        <taxon>Cryptosporangiaceae</taxon>
        <taxon>Cryptosporangium</taxon>
    </lineage>
</organism>
<dbReference type="Gene3D" id="3.40.190.10">
    <property type="entry name" value="Periplasmic binding protein-like II"/>
    <property type="match status" value="1"/>
</dbReference>
<dbReference type="Pfam" id="PF13416">
    <property type="entry name" value="SBP_bac_8"/>
    <property type="match status" value="1"/>
</dbReference>
<protein>
    <submittedName>
        <fullName evidence="1">ABC transporter substrate-binding protein</fullName>
    </submittedName>
</protein>